<keyword evidence="2" id="KW-1185">Reference proteome</keyword>
<dbReference type="EMBL" id="BMAO01028830">
    <property type="protein sequence ID" value="GFR27652.1"/>
    <property type="molecule type" value="Genomic_DNA"/>
</dbReference>
<reference evidence="1" key="1">
    <citation type="submission" date="2020-07" db="EMBL/GenBank/DDBJ databases">
        <title>Multicomponent nature underlies the extraordinary mechanical properties of spider dragline silk.</title>
        <authorList>
            <person name="Kono N."/>
            <person name="Nakamura H."/>
            <person name="Mori M."/>
            <person name="Yoshida Y."/>
            <person name="Ohtoshi R."/>
            <person name="Malay A.D."/>
            <person name="Moran D.A.P."/>
            <person name="Tomita M."/>
            <person name="Numata K."/>
            <person name="Arakawa K."/>
        </authorList>
    </citation>
    <scope>NUCLEOTIDE SEQUENCE</scope>
</reference>
<evidence type="ECO:0000313" key="1">
    <source>
        <dbReference type="EMBL" id="GFR27652.1"/>
    </source>
</evidence>
<dbReference type="Proteomes" id="UP000887116">
    <property type="component" value="Unassembled WGS sequence"/>
</dbReference>
<dbReference type="AlphaFoldDB" id="A0A8X6M0N4"/>
<gene>
    <name evidence="1" type="primary">AVEN_97779_1</name>
    <name evidence="1" type="ORF">TNCT_351721</name>
</gene>
<proteinExistence type="predicted"/>
<name>A0A8X6M0N4_TRICU</name>
<dbReference type="PANTHER" id="PTHR47331">
    <property type="entry name" value="PHD-TYPE DOMAIN-CONTAINING PROTEIN"/>
    <property type="match status" value="1"/>
</dbReference>
<organism evidence="1 2">
    <name type="scientific">Trichonephila clavata</name>
    <name type="common">Joro spider</name>
    <name type="synonym">Nephila clavata</name>
    <dbReference type="NCBI Taxonomy" id="2740835"/>
    <lineage>
        <taxon>Eukaryota</taxon>
        <taxon>Metazoa</taxon>
        <taxon>Ecdysozoa</taxon>
        <taxon>Arthropoda</taxon>
        <taxon>Chelicerata</taxon>
        <taxon>Arachnida</taxon>
        <taxon>Araneae</taxon>
        <taxon>Araneomorphae</taxon>
        <taxon>Entelegynae</taxon>
        <taxon>Araneoidea</taxon>
        <taxon>Nephilidae</taxon>
        <taxon>Trichonephila</taxon>
    </lineage>
</organism>
<accession>A0A8X6M0N4</accession>
<comment type="caution">
    <text evidence="1">The sequence shown here is derived from an EMBL/GenBank/DDBJ whole genome shotgun (WGS) entry which is preliminary data.</text>
</comment>
<evidence type="ECO:0000313" key="2">
    <source>
        <dbReference type="Proteomes" id="UP000887116"/>
    </source>
</evidence>
<dbReference type="PANTHER" id="PTHR47331:SF1">
    <property type="entry name" value="GAG-LIKE PROTEIN"/>
    <property type="match status" value="1"/>
</dbReference>
<protein>
    <submittedName>
        <fullName evidence="1">Integrase catalytic domain-containing protein</fullName>
    </submittedName>
</protein>
<dbReference type="OrthoDB" id="6434979at2759"/>
<sequence length="325" mass="36987">MARASFDTGSQRSYVLESTIDEMDITTELGENLTHVVFGGTSSKKKHNCYELIQRGPWVKELPNKGIQFIDIEKSSLPIELLIGADYAGNFFTGNICHLSSGLIAVETYFGWSIMRSPKAASNKYSYIYLFAQSHDISYLWRLETIGIMGPCVTDSSKDLESKAIDYFSSRVKIDEDGRYEVKLPWMRRLDELPTNRYIVGKRLNSTSMKLLKSNKLECYNDVFEEWKNEDFIEDSGEGPGHCLPHRGVFKNQSTTKIRPVFDASCKSRDQYLSTSHDAAVKLQNSFYVDNCVTSVNSEKELRRFIENSTNLMAQAKFDLIVQSS</sequence>